<evidence type="ECO:0000256" key="15">
    <source>
        <dbReference type="HAMAP-Rule" id="MF_00464"/>
    </source>
</evidence>
<dbReference type="STRING" id="502025.Hoch_4704"/>
<dbReference type="GO" id="GO:0005829">
    <property type="term" value="C:cytosol"/>
    <property type="evidence" value="ECO:0007669"/>
    <property type="project" value="TreeGrafter"/>
</dbReference>
<dbReference type="HAMAP" id="MF_00464">
    <property type="entry name" value="AdoMetDC_1"/>
    <property type="match status" value="1"/>
</dbReference>
<comment type="similarity">
    <text evidence="14 15">Belongs to the prokaryotic AdoMetDC family. Type 1 subfamily.</text>
</comment>
<comment type="PTM">
    <text evidence="15">Is synthesized initially as an inactive proenzyme. Formation of the active enzyme involves a self-maturation process in which the active site pyruvoyl group is generated from an internal serine residue via an autocatalytic post-translational modification. Two non-identical subunits are generated from the proenzyme in this reaction, and the pyruvate is formed at the N-terminus of the alpha chain, which is derived from the carboxyl end of the proenzyme. The post-translation cleavage follows an unusual pathway, termed non-hydrolytic serinolysis, in which the side chain hydroxyl group of the serine supplies its oxygen atom to form the C-terminus of the beta chain, while the remainder of the serine residue undergoes an oxidative deamination to produce ammonia and the pyruvoyl group blocking the N-terminus of the alpha chain.</text>
</comment>
<comment type="cofactor">
    <cofactor evidence="15">
        <name>pyruvate</name>
        <dbReference type="ChEBI" id="CHEBI:15361"/>
    </cofactor>
    <text evidence="15">Binds 1 pyruvoyl group covalently per subunit.</text>
</comment>
<keyword evidence="18" id="KW-1185">Reference proteome</keyword>
<dbReference type="EMBL" id="CP001804">
    <property type="protein sequence ID" value="ACY17194.1"/>
    <property type="molecule type" value="Genomic_DNA"/>
</dbReference>
<evidence type="ECO:0000256" key="6">
    <source>
        <dbReference type="ARBA" id="ARBA00023066"/>
    </source>
</evidence>
<evidence type="ECO:0000256" key="7">
    <source>
        <dbReference type="ARBA" id="ARBA00023115"/>
    </source>
</evidence>
<keyword evidence="9 15" id="KW-0456">Lyase</keyword>
<feature type="region of interest" description="Disordered" evidence="16">
    <location>
        <begin position="115"/>
        <end position="145"/>
    </location>
</feature>
<keyword evidence="11 15" id="KW-0670">Pyruvate</keyword>
<keyword evidence="4 15" id="KW-0210">Decarboxylase</keyword>
<feature type="modified residue" description="Pyruvic acid (Ser); by autocatalysis" evidence="15">
    <location>
        <position position="63"/>
    </location>
</feature>
<comment type="function">
    <text evidence="13 15">Catalyzes the decarboxylation of S-adenosylmethionine to S-adenosylmethioninamine (dcAdoMet), the propylamine donor required for the synthesis of the polyamines spermine and spermidine from the diamine putrescine.</text>
</comment>
<feature type="site" description="Cleavage (non-hydrolytic); by autolysis" evidence="15">
    <location>
        <begin position="62"/>
        <end position="63"/>
    </location>
</feature>
<evidence type="ECO:0000256" key="8">
    <source>
        <dbReference type="ARBA" id="ARBA00023145"/>
    </source>
</evidence>
<evidence type="ECO:0000313" key="17">
    <source>
        <dbReference type="EMBL" id="ACY17194.1"/>
    </source>
</evidence>
<organism evidence="17 18">
    <name type="scientific">Haliangium ochraceum (strain DSM 14365 / JCM 11303 / SMP-2)</name>
    <dbReference type="NCBI Taxonomy" id="502025"/>
    <lineage>
        <taxon>Bacteria</taxon>
        <taxon>Pseudomonadati</taxon>
        <taxon>Myxococcota</taxon>
        <taxon>Polyangia</taxon>
        <taxon>Haliangiales</taxon>
        <taxon>Kofleriaceae</taxon>
        <taxon>Haliangium</taxon>
    </lineage>
</organism>
<dbReference type="InterPro" id="IPR016067">
    <property type="entry name" value="S-AdoMet_deCO2ase_core"/>
</dbReference>
<comment type="subunit">
    <text evidence="2 15">Heterotetramer of two alpha and two beta chains arranged as a dimer of alpha/beta heterodimers.</text>
</comment>
<feature type="active site" description="Schiff-base intermediate with substrate; via pyruvic acid" evidence="15">
    <location>
        <position position="63"/>
    </location>
</feature>
<evidence type="ECO:0000256" key="16">
    <source>
        <dbReference type="SAM" id="MobiDB-lite"/>
    </source>
</evidence>
<evidence type="ECO:0000256" key="1">
    <source>
        <dbReference type="ARBA" id="ARBA00004911"/>
    </source>
</evidence>
<dbReference type="InterPro" id="IPR042284">
    <property type="entry name" value="AdoMetDC_N"/>
</dbReference>
<evidence type="ECO:0000256" key="2">
    <source>
        <dbReference type="ARBA" id="ARBA00011601"/>
    </source>
</evidence>
<dbReference type="InterPro" id="IPR003826">
    <property type="entry name" value="AdoMetDC_fam_prok"/>
</dbReference>
<keyword evidence="6 15" id="KW-0745">Spermidine biosynthesis</keyword>
<evidence type="ECO:0000256" key="14">
    <source>
        <dbReference type="ARBA" id="ARBA00061583"/>
    </source>
</evidence>
<dbReference type="GO" id="GO:0004014">
    <property type="term" value="F:adenosylmethionine decarboxylase activity"/>
    <property type="evidence" value="ECO:0007669"/>
    <property type="project" value="UniProtKB-UniRule"/>
</dbReference>
<keyword evidence="7 15" id="KW-0620">Polyamine biosynthesis</keyword>
<dbReference type="KEGG" id="hoh:Hoch_4704"/>
<proteinExistence type="inferred from homology"/>
<dbReference type="PANTHER" id="PTHR33866:SF2">
    <property type="entry name" value="S-ADENOSYLMETHIONINE DECARBOXYLASE PROENZYME"/>
    <property type="match status" value="1"/>
</dbReference>
<feature type="active site" description="Proton donor; for catalytic activity" evidence="15">
    <location>
        <position position="83"/>
    </location>
</feature>
<comment type="catalytic activity">
    <reaction evidence="12 15">
        <text>S-adenosyl-L-methionine + H(+) = S-adenosyl 3-(methylsulfanyl)propylamine + CO2</text>
        <dbReference type="Rhea" id="RHEA:15981"/>
        <dbReference type="ChEBI" id="CHEBI:15378"/>
        <dbReference type="ChEBI" id="CHEBI:16526"/>
        <dbReference type="ChEBI" id="CHEBI:57443"/>
        <dbReference type="ChEBI" id="CHEBI:59789"/>
        <dbReference type="EC" id="4.1.1.50"/>
    </reaction>
</comment>
<dbReference type="AlphaFoldDB" id="D0LRG6"/>
<evidence type="ECO:0000256" key="13">
    <source>
        <dbReference type="ARBA" id="ARBA00056215"/>
    </source>
</evidence>
<dbReference type="NCBIfam" id="TIGR03330">
    <property type="entry name" value="SAM_DCase_Bsu"/>
    <property type="match status" value="1"/>
</dbReference>
<evidence type="ECO:0000256" key="5">
    <source>
        <dbReference type="ARBA" id="ARBA00022813"/>
    </source>
</evidence>
<accession>D0LRG6</accession>
<dbReference type="PANTHER" id="PTHR33866">
    <property type="entry name" value="S-ADENOSYLMETHIONINE DECARBOXYLASE PROENZYME"/>
    <property type="match status" value="1"/>
</dbReference>
<dbReference type="Pfam" id="PF02675">
    <property type="entry name" value="AdoMet_dc"/>
    <property type="match status" value="1"/>
</dbReference>
<dbReference type="HOGENOM" id="CLU_125470_2_3_7"/>
<feature type="active site" description="Proton acceptor; for processing activity" evidence="15">
    <location>
        <position position="68"/>
    </location>
</feature>
<dbReference type="UniPathway" id="UPA00331">
    <property type="reaction ID" value="UER00451"/>
</dbReference>
<keyword evidence="10 15" id="KW-0704">Schiff base</keyword>
<evidence type="ECO:0000256" key="3">
    <source>
        <dbReference type="ARBA" id="ARBA00022691"/>
    </source>
</evidence>
<evidence type="ECO:0000313" key="18">
    <source>
        <dbReference type="Proteomes" id="UP000001880"/>
    </source>
</evidence>
<protein>
    <recommendedName>
        <fullName evidence="15">S-adenosylmethionine decarboxylase proenzyme</fullName>
        <shortName evidence="15">AdoMetDC</shortName>
        <shortName evidence="15">SAMDC</shortName>
        <ecNumber evidence="15">4.1.1.50</ecNumber>
    </recommendedName>
    <component>
        <recommendedName>
            <fullName evidence="15">S-adenosylmethionine decarboxylase beta chain</fullName>
        </recommendedName>
    </component>
    <component>
        <recommendedName>
            <fullName evidence="15">S-adenosylmethionine decarboxylase alpha chain</fullName>
        </recommendedName>
    </component>
</protein>
<evidence type="ECO:0000256" key="10">
    <source>
        <dbReference type="ARBA" id="ARBA00023270"/>
    </source>
</evidence>
<dbReference type="Gene3D" id="3.30.160.750">
    <property type="match status" value="1"/>
</dbReference>
<evidence type="ECO:0000256" key="11">
    <source>
        <dbReference type="ARBA" id="ARBA00023317"/>
    </source>
</evidence>
<name>D0LRG6_HALO1</name>
<evidence type="ECO:0000256" key="12">
    <source>
        <dbReference type="ARBA" id="ARBA00048112"/>
    </source>
</evidence>
<keyword evidence="3 15" id="KW-0949">S-adenosyl-L-methionine</keyword>
<dbReference type="Proteomes" id="UP000001880">
    <property type="component" value="Chromosome"/>
</dbReference>
<feature type="chain" id="PRO_5023239478" description="S-adenosylmethionine decarboxylase alpha chain" evidence="15">
    <location>
        <begin position="63"/>
        <end position="145"/>
    </location>
</feature>
<keyword evidence="8 15" id="KW-0865">Zymogen</keyword>
<dbReference type="InterPro" id="IPR017716">
    <property type="entry name" value="S-AdoMet_deCOase_pro-enz"/>
</dbReference>
<dbReference type="SUPFAM" id="SSF56276">
    <property type="entry name" value="S-adenosylmethionine decarboxylase"/>
    <property type="match status" value="1"/>
</dbReference>
<keyword evidence="5 15" id="KW-0068">Autocatalytic cleavage</keyword>
<feature type="chain" id="PRO_5023239479" description="S-adenosylmethionine decarboxylase beta chain" evidence="15">
    <location>
        <begin position="1"/>
        <end position="62"/>
    </location>
</feature>
<dbReference type="Gene3D" id="3.30.360.110">
    <property type="entry name" value="S-adenosylmethionine decarboxylase domain"/>
    <property type="match status" value="1"/>
</dbReference>
<dbReference type="EC" id="4.1.1.50" evidence="15"/>
<dbReference type="OrthoDB" id="9793120at2"/>
<evidence type="ECO:0000256" key="4">
    <source>
        <dbReference type="ARBA" id="ARBA00022793"/>
    </source>
</evidence>
<dbReference type="FunFam" id="3.30.360.110:FF:000001">
    <property type="entry name" value="S-adenosylmethionine decarboxylase proenzyme"/>
    <property type="match status" value="1"/>
</dbReference>
<gene>
    <name evidence="15" type="primary">speH</name>
    <name evidence="17" type="ordered locus">Hoch_4704</name>
</gene>
<evidence type="ECO:0000256" key="9">
    <source>
        <dbReference type="ARBA" id="ARBA00023239"/>
    </source>
</evidence>
<dbReference type="InterPro" id="IPR042286">
    <property type="entry name" value="AdoMetDC_C"/>
</dbReference>
<sequence>MSTFGNHLLVEYFDCEPEVLDDASAIEDAMQRAAEAAQASIVTTAFHRFAPQGVSGVVVIAESHLSIHTWPEHGYAAVDFYTCGDCLPECAYEELRAGLGAERAEVLHVQRGRRGEASSMQVAAHERRRARPAQAQSVVANRKAG</sequence>
<dbReference type="GO" id="GO:0008295">
    <property type="term" value="P:spermidine biosynthetic process"/>
    <property type="evidence" value="ECO:0007669"/>
    <property type="project" value="UniProtKB-UniRule"/>
</dbReference>
<dbReference type="eggNOG" id="COG1586">
    <property type="taxonomic scope" value="Bacteria"/>
</dbReference>
<reference evidence="17 18" key="1">
    <citation type="journal article" date="2010" name="Stand. Genomic Sci.">
        <title>Complete genome sequence of Haliangium ochraceum type strain (SMP-2).</title>
        <authorList>
            <consortium name="US DOE Joint Genome Institute (JGI-PGF)"/>
            <person name="Ivanova N."/>
            <person name="Daum C."/>
            <person name="Lang E."/>
            <person name="Abt B."/>
            <person name="Kopitz M."/>
            <person name="Saunders E."/>
            <person name="Lapidus A."/>
            <person name="Lucas S."/>
            <person name="Glavina Del Rio T."/>
            <person name="Nolan M."/>
            <person name="Tice H."/>
            <person name="Copeland A."/>
            <person name="Cheng J.F."/>
            <person name="Chen F."/>
            <person name="Bruce D."/>
            <person name="Goodwin L."/>
            <person name="Pitluck S."/>
            <person name="Mavromatis K."/>
            <person name="Pati A."/>
            <person name="Mikhailova N."/>
            <person name="Chen A."/>
            <person name="Palaniappan K."/>
            <person name="Land M."/>
            <person name="Hauser L."/>
            <person name="Chang Y.J."/>
            <person name="Jeffries C.D."/>
            <person name="Detter J.C."/>
            <person name="Brettin T."/>
            <person name="Rohde M."/>
            <person name="Goker M."/>
            <person name="Bristow J."/>
            <person name="Markowitz V."/>
            <person name="Eisen J.A."/>
            <person name="Hugenholtz P."/>
            <person name="Kyrpides N.C."/>
            <person name="Klenk H.P."/>
        </authorList>
    </citation>
    <scope>NUCLEOTIDE SEQUENCE [LARGE SCALE GENOMIC DNA]</scope>
    <source>
        <strain evidence="18">DSM 14365 / CIP 107738 / JCM 11303 / AJ 13395 / SMP-2</strain>
    </source>
</reference>
<comment type="pathway">
    <text evidence="1 15">Amine and polyamine biosynthesis; S-adenosylmethioninamine biosynthesis; S-adenosylmethioninamine from S-adenosyl-L-methionine: step 1/1.</text>
</comment>